<keyword evidence="4" id="KW-1185">Reference proteome</keyword>
<evidence type="ECO:0000313" key="4">
    <source>
        <dbReference type="Proteomes" id="UP000008810"/>
    </source>
</evidence>
<name>A0A0Q3PD93_BRADI</name>
<dbReference type="Gramene" id="KQJ87169">
    <property type="protein sequence ID" value="KQJ87169"/>
    <property type="gene ID" value="BRADI_4g09552v3"/>
</dbReference>
<gene>
    <name evidence="2" type="ORF">BRADI_4g09552v3</name>
</gene>
<accession>A0A0Q3PD93</accession>
<evidence type="ECO:0000313" key="3">
    <source>
        <dbReference type="EnsemblPlants" id="KQJ87169"/>
    </source>
</evidence>
<proteinExistence type="predicted"/>
<dbReference type="OrthoDB" id="785127at2759"/>
<dbReference type="EnsemblPlants" id="KQJ87169">
    <property type="protein sequence ID" value="KQJ87169"/>
    <property type="gene ID" value="BRADI_4g09552v3"/>
</dbReference>
<evidence type="ECO:0000256" key="1">
    <source>
        <dbReference type="SAM" id="MobiDB-lite"/>
    </source>
</evidence>
<sequence length="105" mass="11926">MSVLAHCHQSQCCIDQLKKRTDGRENNEDNDDDAGDGISPPKKPEDNMKFDTIEAAKQHHVNYARWNGFGIRIDYQRPIKSGETSQAQFVCYKAGKNKKAKEDTL</sequence>
<protein>
    <recommendedName>
        <fullName evidence="5">FAR1 domain-containing protein</fullName>
    </recommendedName>
</protein>
<evidence type="ECO:0000313" key="2">
    <source>
        <dbReference type="EMBL" id="KQJ87169.1"/>
    </source>
</evidence>
<reference evidence="3" key="3">
    <citation type="submission" date="2018-08" db="UniProtKB">
        <authorList>
            <consortium name="EnsemblPlants"/>
        </authorList>
    </citation>
    <scope>IDENTIFICATION</scope>
    <source>
        <strain evidence="3">cv. Bd21</strain>
    </source>
</reference>
<evidence type="ECO:0008006" key="5">
    <source>
        <dbReference type="Google" id="ProtNLM"/>
    </source>
</evidence>
<dbReference type="InParanoid" id="A0A0Q3PD93"/>
<dbReference type="Proteomes" id="UP000008810">
    <property type="component" value="Chromosome 4"/>
</dbReference>
<dbReference type="EMBL" id="CM000883">
    <property type="protein sequence ID" value="KQJ87169.1"/>
    <property type="molecule type" value="Genomic_DNA"/>
</dbReference>
<feature type="compositionally biased region" description="Basic and acidic residues" evidence="1">
    <location>
        <begin position="18"/>
        <end position="27"/>
    </location>
</feature>
<organism evidence="2">
    <name type="scientific">Brachypodium distachyon</name>
    <name type="common">Purple false brome</name>
    <name type="synonym">Trachynia distachya</name>
    <dbReference type="NCBI Taxonomy" id="15368"/>
    <lineage>
        <taxon>Eukaryota</taxon>
        <taxon>Viridiplantae</taxon>
        <taxon>Streptophyta</taxon>
        <taxon>Embryophyta</taxon>
        <taxon>Tracheophyta</taxon>
        <taxon>Spermatophyta</taxon>
        <taxon>Magnoliopsida</taxon>
        <taxon>Liliopsida</taxon>
        <taxon>Poales</taxon>
        <taxon>Poaceae</taxon>
        <taxon>BOP clade</taxon>
        <taxon>Pooideae</taxon>
        <taxon>Stipodae</taxon>
        <taxon>Brachypodieae</taxon>
        <taxon>Brachypodium</taxon>
    </lineage>
</organism>
<feature type="region of interest" description="Disordered" evidence="1">
    <location>
        <begin position="18"/>
        <end position="47"/>
    </location>
</feature>
<reference evidence="2" key="2">
    <citation type="submission" date="2017-06" db="EMBL/GenBank/DDBJ databases">
        <title>WGS assembly of Brachypodium distachyon.</title>
        <authorList>
            <consortium name="The International Brachypodium Initiative"/>
            <person name="Lucas S."/>
            <person name="Harmon-Smith M."/>
            <person name="Lail K."/>
            <person name="Tice H."/>
            <person name="Grimwood J."/>
            <person name="Bruce D."/>
            <person name="Barry K."/>
            <person name="Shu S."/>
            <person name="Lindquist E."/>
            <person name="Wang M."/>
            <person name="Pitluck S."/>
            <person name="Vogel J.P."/>
            <person name="Garvin D.F."/>
            <person name="Mockler T.C."/>
            <person name="Schmutz J."/>
            <person name="Rokhsar D."/>
            <person name="Bevan M.W."/>
        </authorList>
    </citation>
    <scope>NUCLEOTIDE SEQUENCE</scope>
    <source>
        <strain evidence="2">Bd21</strain>
    </source>
</reference>
<dbReference type="PANTHER" id="PTHR46328">
    <property type="entry name" value="FAR-RED IMPAIRED RESPONSIVE (FAR1) FAMILY PROTEIN-RELATED"/>
    <property type="match status" value="1"/>
</dbReference>
<reference evidence="2 3" key="1">
    <citation type="journal article" date="2010" name="Nature">
        <title>Genome sequencing and analysis of the model grass Brachypodium distachyon.</title>
        <authorList>
            <consortium name="International Brachypodium Initiative"/>
        </authorList>
    </citation>
    <scope>NUCLEOTIDE SEQUENCE [LARGE SCALE GENOMIC DNA]</scope>
    <source>
        <strain evidence="2 3">Bd21</strain>
    </source>
</reference>
<dbReference type="AlphaFoldDB" id="A0A0Q3PD93"/>
<dbReference type="PANTHER" id="PTHR46328:SF37">
    <property type="entry name" value="FAR1 DOMAIN-CONTAINING PROTEIN"/>
    <property type="match status" value="1"/>
</dbReference>